<dbReference type="HOGENOM" id="CLU_084893_2_0_4"/>
<dbReference type="RefSeq" id="WP_038493026.1">
    <property type="nucleotide sequence ID" value="NZ_CP009962.1"/>
</dbReference>
<dbReference type="PANTHER" id="PTHR34957">
    <property type="entry name" value="NUCLEAR TRANSPORT FACTOR 2 (NTF2) FAMILY PROTEIN"/>
    <property type="match status" value="1"/>
</dbReference>
<dbReference type="OrthoDB" id="5767026at2"/>
<reference evidence="3" key="1">
    <citation type="journal article" date="2014" name="Soil Biol. Biochem.">
        <title>Structure and function of bacterial communities in ageing soils: Insights from the Mendocino ecological staircase.</title>
        <authorList>
            <person name="Uroz S."/>
            <person name="Tech J.J."/>
            <person name="Sawaya N.A."/>
            <person name="Frey-Klett P."/>
            <person name="Leveau J.H.J."/>
        </authorList>
    </citation>
    <scope>NUCLEOTIDE SEQUENCE [LARGE SCALE GENOMIC DNA]</scope>
    <source>
        <strain evidence="3">Cal35</strain>
    </source>
</reference>
<dbReference type="Proteomes" id="UP000030302">
    <property type="component" value="Chromosome"/>
</dbReference>
<dbReference type="Pfam" id="PF13474">
    <property type="entry name" value="SnoaL_3"/>
    <property type="match status" value="1"/>
</dbReference>
<dbReference type="InterPro" id="IPR037401">
    <property type="entry name" value="SnoaL-like"/>
</dbReference>
<sequence>MPHVKFMHGSAEETETAFYDAMSRADIEAMMALWADDDEIVCIHPNAPRLHGHAAIRAAFESLFERGGVHIRARQLHVTHNMSTSIHNLVEELHQASDSDRDMHILATNIYMKTPRGWRIVLHHASVAPGAAPEETVSSTTLH</sequence>
<dbReference type="KEGG" id="care:LT85_4336"/>
<dbReference type="InterPro" id="IPR032710">
    <property type="entry name" value="NTF2-like_dom_sf"/>
</dbReference>
<proteinExistence type="predicted"/>
<dbReference type="Gene3D" id="3.10.450.50">
    <property type="match status" value="1"/>
</dbReference>
<keyword evidence="3" id="KW-1185">Reference proteome</keyword>
<organism evidence="2 3">
    <name type="scientific">Collimonas arenae</name>
    <dbReference type="NCBI Taxonomy" id="279058"/>
    <lineage>
        <taxon>Bacteria</taxon>
        <taxon>Pseudomonadati</taxon>
        <taxon>Pseudomonadota</taxon>
        <taxon>Betaproteobacteria</taxon>
        <taxon>Burkholderiales</taxon>
        <taxon>Oxalobacteraceae</taxon>
        <taxon>Collimonas</taxon>
    </lineage>
</organism>
<dbReference type="SUPFAM" id="SSF54427">
    <property type="entry name" value="NTF2-like"/>
    <property type="match status" value="1"/>
</dbReference>
<name>A0A0A1FIM4_9BURK</name>
<gene>
    <name evidence="2" type="ORF">LT85_4336</name>
</gene>
<protein>
    <submittedName>
        <fullName evidence="2">Alternative dihydrofolate reductase 3</fullName>
    </submittedName>
</protein>
<evidence type="ECO:0000259" key="1">
    <source>
        <dbReference type="Pfam" id="PF13474"/>
    </source>
</evidence>
<evidence type="ECO:0000313" key="3">
    <source>
        <dbReference type="Proteomes" id="UP000030302"/>
    </source>
</evidence>
<accession>A0A0A1FIM4</accession>
<dbReference type="EMBL" id="CP009962">
    <property type="protein sequence ID" value="AIY43494.1"/>
    <property type="molecule type" value="Genomic_DNA"/>
</dbReference>
<evidence type="ECO:0000313" key="2">
    <source>
        <dbReference type="EMBL" id="AIY43494.1"/>
    </source>
</evidence>
<feature type="domain" description="SnoaL-like" evidence="1">
    <location>
        <begin position="14"/>
        <end position="128"/>
    </location>
</feature>
<dbReference type="PANTHER" id="PTHR34957:SF1">
    <property type="entry name" value="NUCLEAR TRANSPORT FACTOR 2 (NTF2) FAMILY PROTEIN"/>
    <property type="match status" value="1"/>
</dbReference>
<dbReference type="STRING" id="279058.LT85_4336"/>
<dbReference type="AlphaFoldDB" id="A0A0A1FIM4"/>